<reference evidence="1 2" key="1">
    <citation type="journal article" date="2018" name="Nat. Genet.">
        <title>The Rosa genome provides new insights in the design of modern roses.</title>
        <authorList>
            <person name="Bendahmane M."/>
        </authorList>
    </citation>
    <scope>NUCLEOTIDE SEQUENCE [LARGE SCALE GENOMIC DNA]</scope>
    <source>
        <strain evidence="2">cv. Old Blush</strain>
    </source>
</reference>
<dbReference type="AlphaFoldDB" id="A0A2P6RUF7"/>
<comment type="caution">
    <text evidence="1">The sequence shown here is derived from an EMBL/GenBank/DDBJ whole genome shotgun (WGS) entry which is preliminary data.</text>
</comment>
<dbReference type="Proteomes" id="UP000238479">
    <property type="component" value="Chromosome 2"/>
</dbReference>
<sequence length="107" mass="12134">MKLVIQQVTSQYRINLLQLKPPIRFNPIFTKDISFSAPQMVRYHQSDFFIIRAIRLSRTLPLESEEKGSESICCCSGREHCHVAGLEESTVMSMTCLLQGSPAKCTI</sequence>
<name>A0A2P6RUF7_ROSCH</name>
<gene>
    <name evidence="1" type="ORF">RchiOBHm_Chr2g0128981</name>
</gene>
<dbReference type="EMBL" id="PDCK01000040">
    <property type="protein sequence ID" value="PRQ50067.1"/>
    <property type="molecule type" value="Genomic_DNA"/>
</dbReference>
<dbReference type="Gramene" id="PRQ50067">
    <property type="protein sequence ID" value="PRQ50067"/>
    <property type="gene ID" value="RchiOBHm_Chr2g0128981"/>
</dbReference>
<proteinExistence type="predicted"/>
<organism evidence="1 2">
    <name type="scientific">Rosa chinensis</name>
    <name type="common">China rose</name>
    <dbReference type="NCBI Taxonomy" id="74649"/>
    <lineage>
        <taxon>Eukaryota</taxon>
        <taxon>Viridiplantae</taxon>
        <taxon>Streptophyta</taxon>
        <taxon>Embryophyta</taxon>
        <taxon>Tracheophyta</taxon>
        <taxon>Spermatophyta</taxon>
        <taxon>Magnoliopsida</taxon>
        <taxon>eudicotyledons</taxon>
        <taxon>Gunneridae</taxon>
        <taxon>Pentapetalae</taxon>
        <taxon>rosids</taxon>
        <taxon>fabids</taxon>
        <taxon>Rosales</taxon>
        <taxon>Rosaceae</taxon>
        <taxon>Rosoideae</taxon>
        <taxon>Rosoideae incertae sedis</taxon>
        <taxon>Rosa</taxon>
    </lineage>
</organism>
<evidence type="ECO:0000313" key="2">
    <source>
        <dbReference type="Proteomes" id="UP000238479"/>
    </source>
</evidence>
<evidence type="ECO:0000313" key="1">
    <source>
        <dbReference type="EMBL" id="PRQ50067.1"/>
    </source>
</evidence>
<keyword evidence="2" id="KW-1185">Reference proteome</keyword>
<accession>A0A2P6RUF7</accession>
<protein>
    <submittedName>
        <fullName evidence="1">Uncharacterized protein</fullName>
    </submittedName>
</protein>